<dbReference type="RefSeq" id="WP_377601222.1">
    <property type="nucleotide sequence ID" value="NZ_JBHUME010000005.1"/>
</dbReference>
<reference evidence="3" key="1">
    <citation type="journal article" date="2019" name="Int. J. Syst. Evol. Microbiol.">
        <title>The Global Catalogue of Microorganisms (GCM) 10K type strain sequencing project: providing services to taxonomists for standard genome sequencing and annotation.</title>
        <authorList>
            <consortium name="The Broad Institute Genomics Platform"/>
            <consortium name="The Broad Institute Genome Sequencing Center for Infectious Disease"/>
            <person name="Wu L."/>
            <person name="Ma J."/>
        </authorList>
    </citation>
    <scope>NUCLEOTIDE SEQUENCE [LARGE SCALE GENOMIC DNA]</scope>
    <source>
        <strain evidence="3">KCTC 3950</strain>
    </source>
</reference>
<name>A0ABW5PCJ7_9BACL</name>
<gene>
    <name evidence="2" type="ORF">ACFSUF_06305</name>
</gene>
<evidence type="ECO:0000313" key="2">
    <source>
        <dbReference type="EMBL" id="MFD2612037.1"/>
    </source>
</evidence>
<protein>
    <submittedName>
        <fullName evidence="2">IDEAL domain-containing protein</fullName>
    </submittedName>
</protein>
<organism evidence="2 3">
    <name type="scientific">Paenibacillus gansuensis</name>
    <dbReference type="NCBI Taxonomy" id="306542"/>
    <lineage>
        <taxon>Bacteria</taxon>
        <taxon>Bacillati</taxon>
        <taxon>Bacillota</taxon>
        <taxon>Bacilli</taxon>
        <taxon>Bacillales</taxon>
        <taxon>Paenibacillaceae</taxon>
        <taxon>Paenibacillus</taxon>
    </lineage>
</organism>
<evidence type="ECO:0000313" key="3">
    <source>
        <dbReference type="Proteomes" id="UP001597541"/>
    </source>
</evidence>
<dbReference type="InterPro" id="IPR027393">
    <property type="entry name" value="Virus_scaffolding_prot_C"/>
</dbReference>
<comment type="caution">
    <text evidence="2">The sequence shown here is derived from an EMBL/GenBank/DDBJ whole genome shotgun (WGS) entry which is preliminary data.</text>
</comment>
<evidence type="ECO:0000259" key="1">
    <source>
        <dbReference type="SMART" id="SM00914"/>
    </source>
</evidence>
<feature type="domain" description="IDEAL" evidence="1">
    <location>
        <begin position="19"/>
        <end position="55"/>
    </location>
</feature>
<dbReference type="Pfam" id="PF08858">
    <property type="entry name" value="IDEAL"/>
    <property type="match status" value="1"/>
</dbReference>
<dbReference type="Gene3D" id="4.10.810.10">
    <property type="entry name" value="Virus Scaffolding Protein, Chain A"/>
    <property type="match status" value="1"/>
</dbReference>
<accession>A0ABW5PCJ7</accession>
<dbReference type="EMBL" id="JBHUME010000005">
    <property type="protein sequence ID" value="MFD2612037.1"/>
    <property type="molecule type" value="Genomic_DNA"/>
</dbReference>
<dbReference type="InterPro" id="IPR014957">
    <property type="entry name" value="IDEAL_dom"/>
</dbReference>
<keyword evidence="3" id="KW-1185">Reference proteome</keyword>
<proteinExistence type="predicted"/>
<dbReference type="SMART" id="SM00914">
    <property type="entry name" value="IDEAL"/>
    <property type="match status" value="1"/>
</dbReference>
<sequence length="60" mass="7106">MDKMKVNYEVMLGLYAEFVLDEAIRKYKEEHLYIEIDNALAKGDEPKFLELTNELKALRL</sequence>
<dbReference type="Proteomes" id="UP001597541">
    <property type="component" value="Unassembled WGS sequence"/>
</dbReference>